<evidence type="ECO:0000313" key="4">
    <source>
        <dbReference type="Proteomes" id="UP000292118"/>
    </source>
</evidence>
<evidence type="ECO:0000313" key="3">
    <source>
        <dbReference type="EMBL" id="QAY69406.1"/>
    </source>
</evidence>
<accession>A0A4P6F2G1</accession>
<keyword evidence="1" id="KW-0732">Signal</keyword>
<dbReference type="InterPro" id="IPR056303">
    <property type="entry name" value="AMIN-like"/>
</dbReference>
<organism evidence="3 4">
    <name type="scientific">Xylanimonas protaetiae</name>
    <dbReference type="NCBI Taxonomy" id="2509457"/>
    <lineage>
        <taxon>Bacteria</taxon>
        <taxon>Bacillati</taxon>
        <taxon>Actinomycetota</taxon>
        <taxon>Actinomycetes</taxon>
        <taxon>Micrococcales</taxon>
        <taxon>Promicromonosporaceae</taxon>
        <taxon>Xylanimonas</taxon>
    </lineage>
</organism>
<dbReference type="EMBL" id="CP035493">
    <property type="protein sequence ID" value="QAY69406.1"/>
    <property type="molecule type" value="Genomic_DNA"/>
</dbReference>
<protein>
    <recommendedName>
        <fullName evidence="2">AMIN-like domain-containing protein</fullName>
    </recommendedName>
</protein>
<gene>
    <name evidence="3" type="ORF">ET471_04595</name>
</gene>
<sequence length="207" mass="21472">MRTRLRITAAASLALALLLGACGASRAEHPEAGVAVADDVRAEAAAGEADTAVVHDDAAPDDIWWWLDAPPSHDASAVVTGVRAGLHDGFDRIVVDLAGQGVPGWGTELVETATDEGSGYPVDVTGDQFVLLRLAGMAFPPDADPAHVDPFVLDVGGESVSQVAVRFWHEGNLNVFLGLVGDAEPSVTVTLQEDPLALVVDVARPVV</sequence>
<proteinExistence type="predicted"/>
<feature type="signal peptide" evidence="1">
    <location>
        <begin position="1"/>
        <end position="26"/>
    </location>
</feature>
<dbReference type="Proteomes" id="UP000292118">
    <property type="component" value="Chromosome"/>
</dbReference>
<dbReference type="Pfam" id="PF24837">
    <property type="entry name" value="AMIN-like"/>
    <property type="match status" value="1"/>
</dbReference>
<feature type="chain" id="PRO_5020613313" description="AMIN-like domain-containing protein" evidence="1">
    <location>
        <begin position="27"/>
        <end position="207"/>
    </location>
</feature>
<evidence type="ECO:0000259" key="2">
    <source>
        <dbReference type="Pfam" id="PF24837"/>
    </source>
</evidence>
<dbReference type="PROSITE" id="PS51257">
    <property type="entry name" value="PROKAR_LIPOPROTEIN"/>
    <property type="match status" value="1"/>
</dbReference>
<name>A0A4P6F2G1_9MICO</name>
<dbReference type="RefSeq" id="WP_129186806.1">
    <property type="nucleotide sequence ID" value="NZ_CP035493.1"/>
</dbReference>
<evidence type="ECO:0000256" key="1">
    <source>
        <dbReference type="SAM" id="SignalP"/>
    </source>
</evidence>
<reference evidence="3 4" key="1">
    <citation type="submission" date="2019-01" db="EMBL/GenBank/DDBJ databases">
        <title>Genome sequencing of strain FW10M-9.</title>
        <authorList>
            <person name="Heo J."/>
            <person name="Kim S.-J."/>
            <person name="Kim J.-S."/>
            <person name="Hong S.-B."/>
            <person name="Kwon S.-W."/>
        </authorList>
    </citation>
    <scope>NUCLEOTIDE SEQUENCE [LARGE SCALE GENOMIC DNA]</scope>
    <source>
        <strain evidence="3 4">FW10M-9</strain>
    </source>
</reference>
<dbReference type="KEGG" id="xya:ET471_04595"/>
<dbReference type="OrthoDB" id="3393679at2"/>
<keyword evidence="4" id="KW-1185">Reference proteome</keyword>
<feature type="domain" description="AMIN-like" evidence="2">
    <location>
        <begin position="78"/>
        <end position="203"/>
    </location>
</feature>
<dbReference type="AlphaFoldDB" id="A0A4P6F2G1"/>